<dbReference type="EMBL" id="GG704916">
    <property type="protein sequence ID" value="EAS32644.3"/>
    <property type="molecule type" value="Genomic_DNA"/>
</dbReference>
<organism evidence="1 2">
    <name type="scientific">Coccidioides immitis (strain RS)</name>
    <name type="common">Valley fever fungus</name>
    <dbReference type="NCBI Taxonomy" id="246410"/>
    <lineage>
        <taxon>Eukaryota</taxon>
        <taxon>Fungi</taxon>
        <taxon>Dikarya</taxon>
        <taxon>Ascomycota</taxon>
        <taxon>Pezizomycotina</taxon>
        <taxon>Eurotiomycetes</taxon>
        <taxon>Eurotiomycetidae</taxon>
        <taxon>Onygenales</taxon>
        <taxon>Onygenaceae</taxon>
        <taxon>Coccidioides</taxon>
    </lineage>
</organism>
<evidence type="ECO:0000313" key="2">
    <source>
        <dbReference type="Proteomes" id="UP000001261"/>
    </source>
</evidence>
<keyword evidence="2" id="KW-1185">Reference proteome</keyword>
<accession>J3KBW3</accession>
<evidence type="ECO:0000313" key="1">
    <source>
        <dbReference type="EMBL" id="EAS32644.3"/>
    </source>
</evidence>
<reference evidence="2" key="1">
    <citation type="journal article" date="2009" name="Genome Res.">
        <title>Comparative genomic analyses of the human fungal pathogens Coccidioides and their relatives.</title>
        <authorList>
            <person name="Sharpton T.J."/>
            <person name="Stajich J.E."/>
            <person name="Rounsley S.D."/>
            <person name="Gardner M.J."/>
            <person name="Wortman J.R."/>
            <person name="Jordar V.S."/>
            <person name="Maiti R."/>
            <person name="Kodira C.D."/>
            <person name="Neafsey D.E."/>
            <person name="Zeng Q."/>
            <person name="Hung C.-Y."/>
            <person name="McMahan C."/>
            <person name="Muszewska A."/>
            <person name="Grynberg M."/>
            <person name="Mandel M.A."/>
            <person name="Kellner E.M."/>
            <person name="Barker B.M."/>
            <person name="Galgiani J.N."/>
            <person name="Orbach M.J."/>
            <person name="Kirkland T.N."/>
            <person name="Cole G.T."/>
            <person name="Henn M.R."/>
            <person name="Birren B.W."/>
            <person name="Taylor J.W."/>
        </authorList>
    </citation>
    <scope>NUCLEOTIDE SEQUENCE [LARGE SCALE GENOMIC DNA]</scope>
    <source>
        <strain evidence="2">RS</strain>
    </source>
</reference>
<proteinExistence type="predicted"/>
<protein>
    <submittedName>
        <fullName evidence="1">Uncharacterized protein</fullName>
    </submittedName>
</protein>
<dbReference type="GeneID" id="4564938"/>
<reference evidence="2" key="2">
    <citation type="journal article" date="2010" name="Genome Res.">
        <title>Population genomic sequencing of Coccidioides fungi reveals recent hybridization and transposon control.</title>
        <authorList>
            <person name="Neafsey D.E."/>
            <person name="Barker B.M."/>
            <person name="Sharpton T.J."/>
            <person name="Stajich J.E."/>
            <person name="Park D.J."/>
            <person name="Whiston E."/>
            <person name="Hung C.-Y."/>
            <person name="McMahan C."/>
            <person name="White J."/>
            <person name="Sykes S."/>
            <person name="Heiman D."/>
            <person name="Young S."/>
            <person name="Zeng Q."/>
            <person name="Abouelleil A."/>
            <person name="Aftuck L."/>
            <person name="Bessette D."/>
            <person name="Brown A."/>
            <person name="FitzGerald M."/>
            <person name="Lui A."/>
            <person name="Macdonald J.P."/>
            <person name="Priest M."/>
            <person name="Orbach M.J."/>
            <person name="Galgiani J.N."/>
            <person name="Kirkland T.N."/>
            <person name="Cole G.T."/>
            <person name="Birren B.W."/>
            <person name="Henn M.R."/>
            <person name="Taylor J.W."/>
            <person name="Rounsley S.D."/>
        </authorList>
    </citation>
    <scope>GENOME REANNOTATION</scope>
    <source>
        <strain evidence="2">RS</strain>
    </source>
</reference>
<dbReference type="AlphaFoldDB" id="J3KBW3"/>
<name>J3KBW3_COCIM</name>
<dbReference type="Proteomes" id="UP000001261">
    <property type="component" value="Unassembled WGS sequence"/>
</dbReference>
<dbReference type="VEuPathDB" id="FungiDB:CIMG_03668"/>
<sequence length="101" mass="11297">MEQHAWLPDYISEANLFVHVNRGRGENCISVIRFMVVALPQSSVVTLCFGPRYMSWHSAMWNSAFGQVSIGRCVSRFRRDHPIEPHGQVIVASSATHTLGG</sequence>
<dbReference type="KEGG" id="cim:CIMG_03668"/>
<gene>
    <name evidence="1" type="ORF">CIMG_03668</name>
</gene>
<dbReference type="RefSeq" id="XP_001244227.1">
    <property type="nucleotide sequence ID" value="XM_001244226.1"/>
</dbReference>
<dbReference type="InParanoid" id="J3KBW3"/>